<keyword evidence="6" id="KW-0560">Oxidoreductase</keyword>
<gene>
    <name evidence="11" type="ORF">DMC30DRAFT_410093</name>
</gene>
<feature type="domain" description="DUS-like FMN-binding" evidence="10">
    <location>
        <begin position="204"/>
        <end position="325"/>
    </location>
</feature>
<dbReference type="GO" id="GO:0005737">
    <property type="term" value="C:cytoplasm"/>
    <property type="evidence" value="ECO:0007669"/>
    <property type="project" value="TreeGrafter"/>
</dbReference>
<keyword evidence="2" id="KW-0285">Flavoprotein</keyword>
<dbReference type="STRING" id="5288.A0A5C5FJI7"/>
<proteinExistence type="predicted"/>
<dbReference type="OrthoDB" id="10262250at2759"/>
<reference evidence="11 12" key="1">
    <citation type="submission" date="2019-03" db="EMBL/GenBank/DDBJ databases">
        <title>Rhodosporidium diobovatum UCD-FST 08-225 genome sequencing, assembly, and annotation.</title>
        <authorList>
            <person name="Fakankun I.U."/>
            <person name="Fristensky B."/>
            <person name="Levin D.B."/>
        </authorList>
    </citation>
    <scope>NUCLEOTIDE SEQUENCE [LARGE SCALE GENOMIC DNA]</scope>
    <source>
        <strain evidence="11 12">UCD-FST 08-225</strain>
    </source>
</reference>
<dbReference type="PROSITE" id="PS01136">
    <property type="entry name" value="UPF0034"/>
    <property type="match status" value="1"/>
</dbReference>
<evidence type="ECO:0000256" key="5">
    <source>
        <dbReference type="ARBA" id="ARBA00022694"/>
    </source>
</evidence>
<dbReference type="InterPro" id="IPR013785">
    <property type="entry name" value="Aldolase_TIM"/>
</dbReference>
<dbReference type="AlphaFoldDB" id="A0A5C5FJI7"/>
<sequence length="400" mass="42326">MVRIGTLPVRLLALDYGASLVWGPEIVDKAIIGATRQVDPRTGVVSFVKNGRSVFECHPLEKPRLIFQLGSADPQLAVEALRVIENDVAGVGLNCGCPKSFSLQGGMGAALLKDPERLCSILEALVKATDLPIDAKIRLLPLPEPSTSAAAPPAPAASDAAPAPTAPTADALPSATTPAPAPDTPTASSSEDPAAAAPPAEPTIPLVRLILSTGIQNLTVHCRTQSMRSSQPALLARMAPLVALARDRGVPIVVNGDGDGWGNFARTCEVSGGVGAVMVARGAEANVSCFRREGVLDPERDVIPRLLRVALATNNHYSNTKYLLNAMNLHLSPTPPSRERNRALKQAMNQARSYEAMCAAFGIGEDEVEKARDAGREGIERLVPAWAERRSEIVRDEGEY</sequence>
<dbReference type="GO" id="GO:0006397">
    <property type="term" value="P:mRNA processing"/>
    <property type="evidence" value="ECO:0007669"/>
    <property type="project" value="UniProtKB-KW"/>
</dbReference>
<dbReference type="Gene3D" id="3.20.20.70">
    <property type="entry name" value="Aldolase class I"/>
    <property type="match status" value="1"/>
</dbReference>
<evidence type="ECO:0000256" key="2">
    <source>
        <dbReference type="ARBA" id="ARBA00022630"/>
    </source>
</evidence>
<dbReference type="CDD" id="cd02801">
    <property type="entry name" value="DUS_like_FMN"/>
    <property type="match status" value="1"/>
</dbReference>
<dbReference type="PANTHER" id="PTHR45936">
    <property type="entry name" value="TRNA-DIHYDROURIDINE(20) SYNTHASE [NAD(P)+]-LIKE"/>
    <property type="match status" value="1"/>
</dbReference>
<evidence type="ECO:0000256" key="1">
    <source>
        <dbReference type="ARBA" id="ARBA00001917"/>
    </source>
</evidence>
<accession>A0A5C5FJI7</accession>
<keyword evidence="3" id="KW-0288">FMN</keyword>
<dbReference type="GO" id="GO:0050660">
    <property type="term" value="F:flavin adenine dinucleotide binding"/>
    <property type="evidence" value="ECO:0007669"/>
    <property type="project" value="InterPro"/>
</dbReference>
<evidence type="ECO:0000256" key="7">
    <source>
        <dbReference type="ARBA" id="ARBA00048342"/>
    </source>
</evidence>
<dbReference type="Proteomes" id="UP000311382">
    <property type="component" value="Unassembled WGS sequence"/>
</dbReference>
<dbReference type="InterPro" id="IPR035587">
    <property type="entry name" value="DUS-like_FMN-bd"/>
</dbReference>
<keyword evidence="5" id="KW-0819">tRNA processing</keyword>
<comment type="cofactor">
    <cofactor evidence="1">
        <name>FMN</name>
        <dbReference type="ChEBI" id="CHEBI:58210"/>
    </cofactor>
</comment>
<dbReference type="PANTHER" id="PTHR45936:SF1">
    <property type="entry name" value="TRNA-DIHYDROURIDINE(20) SYNTHASE [NAD(P)+]-LIKE"/>
    <property type="match status" value="1"/>
</dbReference>
<name>A0A5C5FJI7_9BASI</name>
<evidence type="ECO:0000313" key="12">
    <source>
        <dbReference type="Proteomes" id="UP000311382"/>
    </source>
</evidence>
<evidence type="ECO:0000256" key="9">
    <source>
        <dbReference type="SAM" id="MobiDB-lite"/>
    </source>
</evidence>
<feature type="domain" description="DUS-like FMN-binding" evidence="10">
    <location>
        <begin position="54"/>
        <end position="139"/>
    </location>
</feature>
<evidence type="ECO:0000256" key="6">
    <source>
        <dbReference type="ARBA" id="ARBA00023002"/>
    </source>
</evidence>
<comment type="catalytic activity">
    <reaction evidence="8">
        <text>a 5,6-dihydrouridine in mRNA + NADP(+) = a uridine in mRNA + NADPH + H(+)</text>
        <dbReference type="Rhea" id="RHEA:69855"/>
        <dbReference type="Rhea" id="RHEA-COMP:14658"/>
        <dbReference type="Rhea" id="RHEA-COMP:17789"/>
        <dbReference type="ChEBI" id="CHEBI:15378"/>
        <dbReference type="ChEBI" id="CHEBI:57783"/>
        <dbReference type="ChEBI" id="CHEBI:58349"/>
        <dbReference type="ChEBI" id="CHEBI:65315"/>
        <dbReference type="ChEBI" id="CHEBI:74443"/>
    </reaction>
    <physiologicalReaction direction="right-to-left" evidence="8">
        <dbReference type="Rhea" id="RHEA:69857"/>
    </physiologicalReaction>
</comment>
<evidence type="ECO:0000259" key="10">
    <source>
        <dbReference type="Pfam" id="PF01207"/>
    </source>
</evidence>
<evidence type="ECO:0000256" key="8">
    <source>
        <dbReference type="ARBA" id="ARBA00049447"/>
    </source>
</evidence>
<dbReference type="SUPFAM" id="SSF51395">
    <property type="entry name" value="FMN-linked oxidoreductases"/>
    <property type="match status" value="1"/>
</dbReference>
<feature type="compositionally biased region" description="Low complexity" evidence="9">
    <location>
        <begin position="146"/>
        <end position="198"/>
    </location>
</feature>
<keyword evidence="12" id="KW-1185">Reference proteome</keyword>
<feature type="region of interest" description="Disordered" evidence="9">
    <location>
        <begin position="146"/>
        <end position="199"/>
    </location>
</feature>
<dbReference type="EMBL" id="SOZI01000270">
    <property type="protein sequence ID" value="TNY17003.1"/>
    <property type="molecule type" value="Genomic_DNA"/>
</dbReference>
<dbReference type="InterPro" id="IPR018517">
    <property type="entry name" value="tRNA_hU_synthase_CS"/>
</dbReference>
<comment type="caution">
    <text evidence="11">The sequence shown here is derived from an EMBL/GenBank/DDBJ whole genome shotgun (WGS) entry which is preliminary data.</text>
</comment>
<evidence type="ECO:0000256" key="4">
    <source>
        <dbReference type="ARBA" id="ARBA00022664"/>
    </source>
</evidence>
<dbReference type="GO" id="GO:0017150">
    <property type="term" value="F:tRNA dihydrouridine synthase activity"/>
    <property type="evidence" value="ECO:0007669"/>
    <property type="project" value="InterPro"/>
</dbReference>
<dbReference type="Pfam" id="PF01207">
    <property type="entry name" value="Dus"/>
    <property type="match status" value="2"/>
</dbReference>
<dbReference type="InterPro" id="IPR052582">
    <property type="entry name" value="tRNA-DUS-like"/>
</dbReference>
<comment type="catalytic activity">
    <reaction evidence="7">
        <text>a 5,6-dihydrouridine in mRNA + NAD(+) = a uridine in mRNA + NADH + H(+)</text>
        <dbReference type="Rhea" id="RHEA:69851"/>
        <dbReference type="Rhea" id="RHEA-COMP:14658"/>
        <dbReference type="Rhea" id="RHEA-COMP:17789"/>
        <dbReference type="ChEBI" id="CHEBI:15378"/>
        <dbReference type="ChEBI" id="CHEBI:57540"/>
        <dbReference type="ChEBI" id="CHEBI:57945"/>
        <dbReference type="ChEBI" id="CHEBI:65315"/>
        <dbReference type="ChEBI" id="CHEBI:74443"/>
    </reaction>
    <physiologicalReaction direction="right-to-left" evidence="7">
        <dbReference type="Rhea" id="RHEA:69853"/>
    </physiologicalReaction>
</comment>
<evidence type="ECO:0000313" key="11">
    <source>
        <dbReference type="EMBL" id="TNY17003.1"/>
    </source>
</evidence>
<evidence type="ECO:0000256" key="3">
    <source>
        <dbReference type="ARBA" id="ARBA00022643"/>
    </source>
</evidence>
<organism evidence="11 12">
    <name type="scientific">Rhodotorula diobovata</name>
    <dbReference type="NCBI Taxonomy" id="5288"/>
    <lineage>
        <taxon>Eukaryota</taxon>
        <taxon>Fungi</taxon>
        <taxon>Dikarya</taxon>
        <taxon>Basidiomycota</taxon>
        <taxon>Pucciniomycotina</taxon>
        <taxon>Microbotryomycetes</taxon>
        <taxon>Sporidiobolales</taxon>
        <taxon>Sporidiobolaceae</taxon>
        <taxon>Rhodotorula</taxon>
    </lineage>
</organism>
<keyword evidence="4" id="KW-0507">mRNA processing</keyword>
<protein>
    <recommendedName>
        <fullName evidence="10">DUS-like FMN-binding domain-containing protein</fullName>
    </recommendedName>
</protein>